<sequence>MDLDDPIVFNSFSPDYDYRGELQHLIDIAIFPGSEHTACVRITDLIHGQPTPAQAYRGGTGVRVKGSALAADASQPDDVGVDNDLSQDGCARTDGADDAALAGTGLWPWVNSAYGPNVLKAFIKVFIEVMEWVRLGRHSFVPSRNKDRKLHHRINKIII</sequence>
<organism evidence="1 2">
    <name type="scientific">Cylindrobasidium torrendii FP15055 ss-10</name>
    <dbReference type="NCBI Taxonomy" id="1314674"/>
    <lineage>
        <taxon>Eukaryota</taxon>
        <taxon>Fungi</taxon>
        <taxon>Dikarya</taxon>
        <taxon>Basidiomycota</taxon>
        <taxon>Agaricomycotina</taxon>
        <taxon>Agaricomycetes</taxon>
        <taxon>Agaricomycetidae</taxon>
        <taxon>Agaricales</taxon>
        <taxon>Marasmiineae</taxon>
        <taxon>Physalacriaceae</taxon>
        <taxon>Cylindrobasidium</taxon>
    </lineage>
</organism>
<dbReference type="Proteomes" id="UP000054007">
    <property type="component" value="Unassembled WGS sequence"/>
</dbReference>
<dbReference type="EMBL" id="KN880975">
    <property type="protein sequence ID" value="KIY61327.1"/>
    <property type="molecule type" value="Genomic_DNA"/>
</dbReference>
<accession>A0A0D7ASZ2</accession>
<evidence type="ECO:0000313" key="1">
    <source>
        <dbReference type="EMBL" id="KIY61327.1"/>
    </source>
</evidence>
<protein>
    <submittedName>
        <fullName evidence="1">Uncharacterized protein</fullName>
    </submittedName>
</protein>
<keyword evidence="2" id="KW-1185">Reference proteome</keyword>
<gene>
    <name evidence="1" type="ORF">CYLTODRAFT_495315</name>
</gene>
<evidence type="ECO:0000313" key="2">
    <source>
        <dbReference type="Proteomes" id="UP000054007"/>
    </source>
</evidence>
<dbReference type="AlphaFoldDB" id="A0A0D7ASZ2"/>
<reference evidence="1 2" key="1">
    <citation type="journal article" date="2015" name="Fungal Genet. Biol.">
        <title>Evolution of novel wood decay mechanisms in Agaricales revealed by the genome sequences of Fistulina hepatica and Cylindrobasidium torrendii.</title>
        <authorList>
            <person name="Floudas D."/>
            <person name="Held B.W."/>
            <person name="Riley R."/>
            <person name="Nagy L.G."/>
            <person name="Koehler G."/>
            <person name="Ransdell A.S."/>
            <person name="Younus H."/>
            <person name="Chow J."/>
            <person name="Chiniquy J."/>
            <person name="Lipzen A."/>
            <person name="Tritt A."/>
            <person name="Sun H."/>
            <person name="Haridas S."/>
            <person name="LaButti K."/>
            <person name="Ohm R.A."/>
            <person name="Kues U."/>
            <person name="Blanchette R.A."/>
            <person name="Grigoriev I.V."/>
            <person name="Minto R.E."/>
            <person name="Hibbett D.S."/>
        </authorList>
    </citation>
    <scope>NUCLEOTIDE SEQUENCE [LARGE SCALE GENOMIC DNA]</scope>
    <source>
        <strain evidence="1 2">FP15055 ss-10</strain>
    </source>
</reference>
<name>A0A0D7ASZ2_9AGAR</name>
<proteinExistence type="predicted"/>